<comment type="cofactor">
    <cofactor evidence="2">
        <name>thiamine diphosphate</name>
        <dbReference type="ChEBI" id="CHEBI:58937"/>
    </cofactor>
</comment>
<dbReference type="Pfam" id="PF09587">
    <property type="entry name" value="PGA_cap"/>
    <property type="match status" value="1"/>
</dbReference>
<dbReference type="PANTHER" id="PTHR43825">
    <property type="entry name" value="PYRUVATE DEHYDROGENASE E1 COMPONENT"/>
    <property type="match status" value="1"/>
</dbReference>
<sequence length="976" mass="105993">MIRASPSTARRCGNSRAHPRNIRTTAQEAHVRRAEARVRAAKAASDRVVVRVHWGVLWCCLPDNQGLLAEYRQPLGRRLVDAGADVVAGTHPHCRHPAQMWNDGLIIYSAGNFLSHTAEITAQEVYFGLSYQSSRRFCGPWFDSGVFEIDLHESATPALRITPITLDPSGEPLFDPSPTFHPQYRTCVHQLCRKAFVSVRSPMSSAMTSPQKAGAGFTTLREVESRVLWLSSAIIHHANRVRPNPSGLKVGGHQASSASMVSIMTSLWFRHLRPEDRVSVKPHASPVLHSINYLLGRLDASYLPRLREFGGLQSYPSRSKDPDPADYSTGSVGIGATAPIWGAISRRYVEAHGGGAGTGRQYSLVGDAELDEGAVWEAVLDPAVTELGEIVWIVDVNRQSLDRVVPNIAAEKLRGMFGAAGWQVITLKYGQLLERLFTRPGGTELRQRIDEMTNPEYQRLLRCDGQELRQRLPGAGPGAPRIAELVAGLDDDMLAEAVTNLGGHDLGALDTAFEGIDDTRPTVIFAYTVKGYGLAMKGHPQNHSALLTDEQMRELASRLRTDLDDPWRPFTEGSPAQLLCAHTADRLSRAENTPHRPPALPADIGRTPSGTATTQAALGRLLLDLTREAPEAARRVVTVSPDVSSTTNLGGWVNKVGVWSSAERPDWFADDAETILHWREKPTGQHIELGIAEVNLVSLIGELGATWSRWGEPLLPIGVLYDPFVERALEPWSYAIYAGGQSILIGTPSGVSLAPEGGAHQSIKTPSIGLEQPGCVTYEPAFAIDTEWTLLASLGRLGQPGGRSAYLRLSTKPVDQSLAAVPADAAARQRRRRQVVAGAYPLRRVPGAQVTIAAMGAVVPEALAAADRLAAAGTIADVVCVTSPDLLYRAVRARQGHEEAESWILDQVFPQERAAPLVTVLDGHPHTLSFLATINRVRTTALGVTRFGQSGSLDEVYRYHGIDTDSIIRAALDLAD</sequence>
<proteinExistence type="inferred from homology"/>
<dbReference type="Proteomes" id="UP000285112">
    <property type="component" value="Unassembled WGS sequence"/>
</dbReference>
<evidence type="ECO:0000256" key="4">
    <source>
        <dbReference type="ARBA" id="ARBA00023052"/>
    </source>
</evidence>
<dbReference type="InterPro" id="IPR009014">
    <property type="entry name" value="Transketo_C/PFOR_II"/>
</dbReference>
<dbReference type="SUPFAM" id="SSF52518">
    <property type="entry name" value="Thiamin diphosphate-binding fold (THDP-binding)"/>
    <property type="match status" value="2"/>
</dbReference>
<dbReference type="Pfam" id="PF22613">
    <property type="entry name" value="Transketolase_C_1"/>
    <property type="match status" value="1"/>
</dbReference>
<evidence type="ECO:0000256" key="3">
    <source>
        <dbReference type="ARBA" id="ARBA00007131"/>
    </source>
</evidence>
<evidence type="ECO:0000313" key="8">
    <source>
        <dbReference type="Proteomes" id="UP000285112"/>
    </source>
</evidence>
<dbReference type="InterPro" id="IPR029061">
    <property type="entry name" value="THDP-binding"/>
</dbReference>
<accession>A0A419I2A2</accession>
<dbReference type="InterPro" id="IPR019079">
    <property type="entry name" value="Capsule_synth_CapA"/>
</dbReference>
<dbReference type="SUPFAM" id="SSF52922">
    <property type="entry name" value="TK C-terminal domain-like"/>
    <property type="match status" value="1"/>
</dbReference>
<comment type="similarity">
    <text evidence="3">Belongs to the transketolase family.</text>
</comment>
<dbReference type="Gene3D" id="3.40.50.920">
    <property type="match status" value="1"/>
</dbReference>
<dbReference type="AlphaFoldDB" id="A0A419I2A2"/>
<feature type="domain" description="Transketolase-like pyrimidine-binding" evidence="6">
    <location>
        <begin position="612"/>
        <end position="816"/>
    </location>
</feature>
<dbReference type="InterPro" id="IPR041621">
    <property type="entry name" value="PDH_E1_M"/>
</dbReference>
<dbReference type="SMART" id="SM00861">
    <property type="entry name" value="Transket_pyr"/>
    <property type="match status" value="1"/>
</dbReference>
<comment type="cofactor">
    <cofactor evidence="1">
        <name>Mg(2+)</name>
        <dbReference type="ChEBI" id="CHEBI:18420"/>
    </cofactor>
</comment>
<feature type="region of interest" description="Disordered" evidence="5">
    <location>
        <begin position="590"/>
        <end position="611"/>
    </location>
</feature>
<dbReference type="PANTHER" id="PTHR43825:SF4">
    <property type="entry name" value="PYRUVATE DEHYDROGENASE E1 COMPONENT"/>
    <property type="match status" value="1"/>
</dbReference>
<dbReference type="InterPro" id="IPR055152">
    <property type="entry name" value="Transketolase-like_C_2"/>
</dbReference>
<dbReference type="InterPro" id="IPR005474">
    <property type="entry name" value="Transketolase_N"/>
</dbReference>
<organism evidence="7 8">
    <name type="scientific">Amycolatopsis panacis</name>
    <dbReference type="NCBI Taxonomy" id="2340917"/>
    <lineage>
        <taxon>Bacteria</taxon>
        <taxon>Bacillati</taxon>
        <taxon>Actinomycetota</taxon>
        <taxon>Actinomycetes</taxon>
        <taxon>Pseudonocardiales</taxon>
        <taxon>Pseudonocardiaceae</taxon>
        <taxon>Amycolatopsis</taxon>
    </lineage>
</organism>
<dbReference type="Pfam" id="PF00456">
    <property type="entry name" value="Transketolase_N"/>
    <property type="match status" value="1"/>
</dbReference>
<feature type="region of interest" description="Disordered" evidence="5">
    <location>
        <begin position="1"/>
        <end position="20"/>
    </location>
</feature>
<keyword evidence="8" id="KW-1185">Reference proteome</keyword>
<keyword evidence="7" id="KW-0670">Pyruvate</keyword>
<dbReference type="Gene3D" id="3.40.50.970">
    <property type="match status" value="2"/>
</dbReference>
<dbReference type="GO" id="GO:0000287">
    <property type="term" value="F:magnesium ion binding"/>
    <property type="evidence" value="ECO:0007669"/>
    <property type="project" value="UniProtKB-ARBA"/>
</dbReference>
<comment type="caution">
    <text evidence="7">The sequence shown here is derived from an EMBL/GenBank/DDBJ whole genome shotgun (WGS) entry which is preliminary data.</text>
</comment>
<protein>
    <submittedName>
        <fullName evidence="7">Pyruvate dehydrogenase</fullName>
    </submittedName>
</protein>
<evidence type="ECO:0000256" key="2">
    <source>
        <dbReference type="ARBA" id="ARBA00001964"/>
    </source>
</evidence>
<evidence type="ECO:0000256" key="5">
    <source>
        <dbReference type="SAM" id="MobiDB-lite"/>
    </source>
</evidence>
<dbReference type="Pfam" id="PF17831">
    <property type="entry name" value="PDH_E1_M"/>
    <property type="match status" value="1"/>
</dbReference>
<dbReference type="OrthoDB" id="9759664at2"/>
<evidence type="ECO:0000313" key="7">
    <source>
        <dbReference type="EMBL" id="RJQ83989.1"/>
    </source>
</evidence>
<name>A0A419I2A2_9PSEU</name>
<dbReference type="InterPro" id="IPR029052">
    <property type="entry name" value="Metallo-depent_PP-like"/>
</dbReference>
<dbReference type="InterPro" id="IPR051157">
    <property type="entry name" value="PDH/Transketolase"/>
</dbReference>
<evidence type="ECO:0000259" key="6">
    <source>
        <dbReference type="SMART" id="SM00861"/>
    </source>
</evidence>
<gene>
    <name evidence="7" type="ORF">D5S19_18525</name>
</gene>
<dbReference type="SUPFAM" id="SSF56300">
    <property type="entry name" value="Metallo-dependent phosphatases"/>
    <property type="match status" value="1"/>
</dbReference>
<evidence type="ECO:0000256" key="1">
    <source>
        <dbReference type="ARBA" id="ARBA00001946"/>
    </source>
</evidence>
<keyword evidence="4" id="KW-0786">Thiamine pyrophosphate</keyword>
<reference evidence="7 8" key="1">
    <citation type="submission" date="2018-09" db="EMBL/GenBank/DDBJ databases">
        <title>YIM PH 21725 draft genome.</title>
        <authorList>
            <person name="Miao C."/>
        </authorList>
    </citation>
    <scope>NUCLEOTIDE SEQUENCE [LARGE SCALE GENOMIC DNA]</scope>
    <source>
        <strain evidence="8">YIM PH21725</strain>
    </source>
</reference>
<dbReference type="InterPro" id="IPR005475">
    <property type="entry name" value="Transketolase-like_Pyr-bd"/>
</dbReference>
<dbReference type="EMBL" id="QZFV01000090">
    <property type="protein sequence ID" value="RJQ83989.1"/>
    <property type="molecule type" value="Genomic_DNA"/>
</dbReference>